<accession>A0A2J7ZUE1</accession>
<reference evidence="1 2" key="1">
    <citation type="journal article" date="2017" name="Mol. Biol. Evol.">
        <title>The 4-celled Tetrabaena socialis nuclear genome reveals the essential components for genetic control of cell number at the origin of multicellularity in the volvocine lineage.</title>
        <authorList>
            <person name="Featherston J."/>
            <person name="Arakaki Y."/>
            <person name="Hanschen E.R."/>
            <person name="Ferris P.J."/>
            <person name="Michod R.E."/>
            <person name="Olson B.J.S.C."/>
            <person name="Nozaki H."/>
            <person name="Durand P.M."/>
        </authorList>
    </citation>
    <scope>NUCLEOTIDE SEQUENCE [LARGE SCALE GENOMIC DNA]</scope>
    <source>
        <strain evidence="1 2">NIES-571</strain>
    </source>
</reference>
<dbReference type="Proteomes" id="UP000236333">
    <property type="component" value="Unassembled WGS sequence"/>
</dbReference>
<proteinExistence type="predicted"/>
<organism evidence="1 2">
    <name type="scientific">Tetrabaena socialis</name>
    <dbReference type="NCBI Taxonomy" id="47790"/>
    <lineage>
        <taxon>Eukaryota</taxon>
        <taxon>Viridiplantae</taxon>
        <taxon>Chlorophyta</taxon>
        <taxon>core chlorophytes</taxon>
        <taxon>Chlorophyceae</taxon>
        <taxon>CS clade</taxon>
        <taxon>Chlamydomonadales</taxon>
        <taxon>Tetrabaenaceae</taxon>
        <taxon>Tetrabaena</taxon>
    </lineage>
</organism>
<sequence>MLEELQLERSGRPLHIYMNGDSTIRQQKNFLCSLLQPGFMHGYWPLDNTALTDQKESTCYNEALRVRITFIDNSCCDPERLAYLARNDTSSLPAWRPAAPCSTQQGPGTQATAPAAASTAAPLATGEGLACGHGAGPGPQLGAGLGDAANDTTLVVYLNCGLHLLQMGSARLFECLPQQYHYEAAISNMSRAAGELYPGSLQVFMTTNKICESQFRALYGDTIRRLTSQPEQALAECVRLSNTDLIAGPLKGNLEALRAACRDGLFVGASTRLLRKRMLAALAVERQQGRNDPEVVDGYAITASQCWASQLHDGRHFPFLVPLQALRAACRDGLFVGASTRLLRKRMLAALAVERQQGRNDPEVVDGYAITASQCWASQLHDGRHFPFLVSMVTD</sequence>
<comment type="caution">
    <text evidence="1">The sequence shown here is derived from an EMBL/GenBank/DDBJ whole genome shotgun (WGS) entry which is preliminary data.</text>
</comment>
<evidence type="ECO:0000313" key="2">
    <source>
        <dbReference type="Proteomes" id="UP000236333"/>
    </source>
</evidence>
<keyword evidence="2" id="KW-1185">Reference proteome</keyword>
<evidence type="ECO:0000313" key="1">
    <source>
        <dbReference type="EMBL" id="PNH03882.1"/>
    </source>
</evidence>
<dbReference type="OrthoDB" id="547935at2759"/>
<protein>
    <submittedName>
        <fullName evidence="1">Uncharacterized protein</fullName>
    </submittedName>
</protein>
<dbReference type="EMBL" id="PGGS01000450">
    <property type="protein sequence ID" value="PNH03882.1"/>
    <property type="molecule type" value="Genomic_DNA"/>
</dbReference>
<gene>
    <name evidence="1" type="ORF">TSOC_010018</name>
</gene>
<dbReference type="AlphaFoldDB" id="A0A2J7ZUE1"/>
<name>A0A2J7ZUE1_9CHLO</name>